<reference evidence="2 3" key="1">
    <citation type="journal article" date="2016" name="PLoS ONE">
        <title>Complete Genome Sequence and Comparative Genomics of a Novel Myxobacterium Myxococcus hansupus.</title>
        <authorList>
            <person name="Sharma G."/>
            <person name="Narwani T."/>
            <person name="Subramanian S."/>
        </authorList>
    </citation>
    <scope>NUCLEOTIDE SEQUENCE [LARGE SCALE GENOMIC DNA]</scope>
    <source>
        <strain evidence="3">mixupus</strain>
    </source>
</reference>
<proteinExistence type="predicted"/>
<gene>
    <name evidence="2" type="ORF">A176_004808</name>
</gene>
<evidence type="ECO:0000313" key="2">
    <source>
        <dbReference type="EMBL" id="AKQ67896.1"/>
    </source>
</evidence>
<evidence type="ECO:0000313" key="3">
    <source>
        <dbReference type="Proteomes" id="UP000009026"/>
    </source>
</evidence>
<organism evidence="2 3">
    <name type="scientific">Pseudomyxococcus hansupus</name>
    <dbReference type="NCBI Taxonomy" id="1297742"/>
    <lineage>
        <taxon>Bacteria</taxon>
        <taxon>Pseudomonadati</taxon>
        <taxon>Myxococcota</taxon>
        <taxon>Myxococcia</taxon>
        <taxon>Myxococcales</taxon>
        <taxon>Cystobacterineae</taxon>
        <taxon>Myxococcaceae</taxon>
        <taxon>Pseudomyxococcus</taxon>
    </lineage>
</organism>
<dbReference type="Proteomes" id="UP000009026">
    <property type="component" value="Chromosome"/>
</dbReference>
<name>A0A0H4WWW8_9BACT</name>
<dbReference type="EMBL" id="CP012109">
    <property type="protein sequence ID" value="AKQ67896.1"/>
    <property type="molecule type" value="Genomic_DNA"/>
</dbReference>
<feature type="signal peptide" evidence="1">
    <location>
        <begin position="1"/>
        <end position="22"/>
    </location>
</feature>
<keyword evidence="1" id="KW-0732">Signal</keyword>
<protein>
    <recommendedName>
        <fullName evidence="4">Lipoprotein</fullName>
    </recommendedName>
</protein>
<dbReference type="PATRIC" id="fig|1297742.4.peg.4855"/>
<evidence type="ECO:0000256" key="1">
    <source>
        <dbReference type="SAM" id="SignalP"/>
    </source>
</evidence>
<accession>A0A0H4WWW8</accession>
<sequence length="173" mass="19634">MTFFSRKVLSLLVFLMASSATAAETWVQGRKVLHACVYAHSYEAEVNLSYRNHDLPWGTSVFLIYGWGGQNNFVPYDWENEQTLEVFASAPWTWSTTVHGITSTRTTPKWAEHLDFVWKVVLPNGHVFYEKGNHSTWGYYAANLNTVGEIPCTSDGNFVGPTYPLTVTSVEKW</sequence>
<dbReference type="KEGG" id="mym:A176_004808"/>
<dbReference type="AlphaFoldDB" id="A0A0H4WWW8"/>
<feature type="chain" id="PRO_5005212098" description="Lipoprotein" evidence="1">
    <location>
        <begin position="23"/>
        <end position="173"/>
    </location>
</feature>
<keyword evidence="3" id="KW-1185">Reference proteome</keyword>
<evidence type="ECO:0008006" key="4">
    <source>
        <dbReference type="Google" id="ProtNLM"/>
    </source>
</evidence>